<dbReference type="SUPFAM" id="SSF58104">
    <property type="entry name" value="Methyl-accepting chemotaxis protein (MCP) signaling domain"/>
    <property type="match status" value="1"/>
</dbReference>
<sequence>MNDRLLEHILTPDNHYKDVLDNEMNKTRVRTDQLLKDYEVSLAGEPVGELWMSKLREALMAYEEDQQKVKAWSSSGQTKEAYLYYKTHVKSLMEDISGYVDSLQQDRLETSEALNKERIQQYRHLIWLLITSSLVAIGIFYVIGRWISSLIVRPLKTMQRLMAEAEAGNLSVEVDGAAWKDEVGMLQRSFQSMLVSLRAFIGDVQQGAHVLTRQAEHFASHAEQSKMAAETIAVSTDALSQGVQEQVAIVTETLGTIQVVKDEMAAIRGDSRAMAQLAESAADASLAGMDAVATMRERIGLVSDKVLAARTIADELGHSCGQISSIIHVITEIAKQTNLLALNAAIEAARAGEAGKGFSIVAGEVQKLSGQTNEAAKQIARLLHEIEHKAGNVDMAMKQSMKLTEDSVTASQQVNVSLLSMKEAFGGVLMKVEDVSEAIAQVTVRSDEVVSHMERVTESANIGASASQESAAANEEQLAMMEEISISSRTLSDMAGQLQQAANRFRV</sequence>
<dbReference type="Pfam" id="PF00672">
    <property type="entry name" value="HAMP"/>
    <property type="match status" value="1"/>
</dbReference>
<comment type="similarity">
    <text evidence="5">Belongs to the methyl-accepting chemotaxis (MCP) protein family.</text>
</comment>
<accession>A0ABX1ZSB1</accession>
<dbReference type="PROSITE" id="PS50885">
    <property type="entry name" value="HAMP"/>
    <property type="match status" value="1"/>
</dbReference>
<evidence type="ECO:0000256" key="3">
    <source>
        <dbReference type="ARBA" id="ARBA00023136"/>
    </source>
</evidence>
<evidence type="ECO:0000313" key="11">
    <source>
        <dbReference type="Proteomes" id="UP000618579"/>
    </source>
</evidence>
<keyword evidence="4 6" id="KW-0807">Transducer</keyword>
<dbReference type="InterPro" id="IPR003660">
    <property type="entry name" value="HAMP_dom"/>
</dbReference>
<keyword evidence="2" id="KW-1003">Cell membrane</keyword>
<evidence type="ECO:0000259" key="8">
    <source>
        <dbReference type="PROSITE" id="PS50111"/>
    </source>
</evidence>
<dbReference type="InterPro" id="IPR004089">
    <property type="entry name" value="MCPsignal_dom"/>
</dbReference>
<dbReference type="PANTHER" id="PTHR32089:SF112">
    <property type="entry name" value="LYSOZYME-LIKE PROTEIN-RELATED"/>
    <property type="match status" value="1"/>
</dbReference>
<keyword evidence="11" id="KW-1185">Reference proteome</keyword>
<evidence type="ECO:0000256" key="6">
    <source>
        <dbReference type="PROSITE-ProRule" id="PRU00284"/>
    </source>
</evidence>
<feature type="domain" description="HAMP" evidence="9">
    <location>
        <begin position="149"/>
        <end position="202"/>
    </location>
</feature>
<dbReference type="PANTHER" id="PTHR32089">
    <property type="entry name" value="METHYL-ACCEPTING CHEMOTAXIS PROTEIN MCPB"/>
    <property type="match status" value="1"/>
</dbReference>
<feature type="domain" description="Methyl-accepting transducer" evidence="8">
    <location>
        <begin position="221"/>
        <end position="457"/>
    </location>
</feature>
<keyword evidence="3 7" id="KW-0472">Membrane</keyword>
<keyword evidence="7" id="KW-1133">Transmembrane helix</keyword>
<dbReference type="Pfam" id="PF00015">
    <property type="entry name" value="MCPsignal"/>
    <property type="match status" value="1"/>
</dbReference>
<reference evidence="10 11" key="1">
    <citation type="submission" date="2019-10" db="EMBL/GenBank/DDBJ databases">
        <title>Description of Paenibacillus pedi sp. nov.</title>
        <authorList>
            <person name="Carlier A."/>
            <person name="Qi S."/>
        </authorList>
    </citation>
    <scope>NUCLEOTIDE SEQUENCE [LARGE SCALE GENOMIC DNA]</scope>
    <source>
        <strain evidence="10 11">LMG 31457</strain>
    </source>
</reference>
<keyword evidence="7" id="KW-0812">Transmembrane</keyword>
<dbReference type="EMBL" id="WHNZ01000040">
    <property type="protein sequence ID" value="NOV01822.1"/>
    <property type="molecule type" value="Genomic_DNA"/>
</dbReference>
<dbReference type="InterPro" id="IPR024478">
    <property type="entry name" value="HlyB_4HB_MCP"/>
</dbReference>
<evidence type="ECO:0000256" key="7">
    <source>
        <dbReference type="SAM" id="Phobius"/>
    </source>
</evidence>
<comment type="caution">
    <text evidence="10">The sequence shown here is derived from an EMBL/GenBank/DDBJ whole genome shotgun (WGS) entry which is preliminary data.</text>
</comment>
<dbReference type="Gene3D" id="6.10.340.10">
    <property type="match status" value="1"/>
</dbReference>
<evidence type="ECO:0000256" key="5">
    <source>
        <dbReference type="ARBA" id="ARBA00029447"/>
    </source>
</evidence>
<feature type="transmembrane region" description="Helical" evidence="7">
    <location>
        <begin position="125"/>
        <end position="147"/>
    </location>
</feature>
<dbReference type="Proteomes" id="UP000618579">
    <property type="component" value="Unassembled WGS sequence"/>
</dbReference>
<dbReference type="SMART" id="SM00283">
    <property type="entry name" value="MA"/>
    <property type="match status" value="1"/>
</dbReference>
<evidence type="ECO:0000256" key="4">
    <source>
        <dbReference type="ARBA" id="ARBA00023224"/>
    </source>
</evidence>
<dbReference type="Pfam" id="PF12729">
    <property type="entry name" value="4HB_MCP_1"/>
    <property type="match status" value="1"/>
</dbReference>
<name>A0ABX1ZSB1_9BACL</name>
<evidence type="ECO:0000259" key="9">
    <source>
        <dbReference type="PROSITE" id="PS50885"/>
    </source>
</evidence>
<evidence type="ECO:0000256" key="1">
    <source>
        <dbReference type="ARBA" id="ARBA00004236"/>
    </source>
</evidence>
<dbReference type="SMART" id="SM00304">
    <property type="entry name" value="HAMP"/>
    <property type="match status" value="1"/>
</dbReference>
<proteinExistence type="inferred from homology"/>
<organism evidence="10 11">
    <name type="scientific">Paenibacillus planticolens</name>
    <dbReference type="NCBI Taxonomy" id="2654976"/>
    <lineage>
        <taxon>Bacteria</taxon>
        <taxon>Bacillati</taxon>
        <taxon>Bacillota</taxon>
        <taxon>Bacilli</taxon>
        <taxon>Bacillales</taxon>
        <taxon>Paenibacillaceae</taxon>
        <taxon>Paenibacillus</taxon>
    </lineage>
</organism>
<evidence type="ECO:0000313" key="10">
    <source>
        <dbReference type="EMBL" id="NOV01822.1"/>
    </source>
</evidence>
<protein>
    <submittedName>
        <fullName evidence="10">HAMP domain-containing protein</fullName>
    </submittedName>
</protein>
<gene>
    <name evidence="10" type="ORF">GC097_17550</name>
</gene>
<dbReference type="Gene3D" id="1.10.287.950">
    <property type="entry name" value="Methyl-accepting chemotaxis protein"/>
    <property type="match status" value="1"/>
</dbReference>
<comment type="subcellular location">
    <subcellularLocation>
        <location evidence="1">Cell membrane</location>
    </subcellularLocation>
</comment>
<evidence type="ECO:0000256" key="2">
    <source>
        <dbReference type="ARBA" id="ARBA00022475"/>
    </source>
</evidence>
<dbReference type="CDD" id="cd06225">
    <property type="entry name" value="HAMP"/>
    <property type="match status" value="1"/>
</dbReference>
<dbReference type="PROSITE" id="PS50111">
    <property type="entry name" value="CHEMOTAXIS_TRANSDUC_2"/>
    <property type="match status" value="1"/>
</dbReference>